<evidence type="ECO:0000313" key="11">
    <source>
        <dbReference type="EMBL" id="PFX15979.1"/>
    </source>
</evidence>
<keyword evidence="12" id="KW-1185">Reference proteome</keyword>
<feature type="active site" description="Nucleophile" evidence="8">
    <location>
        <position position="182"/>
    </location>
</feature>
<feature type="active site" evidence="8">
    <location>
        <position position="141"/>
    </location>
</feature>
<dbReference type="FunFam" id="3.40.50.1460:FF:000006">
    <property type="entry name" value="Legumain"/>
    <property type="match status" value="1"/>
</dbReference>
<dbReference type="GO" id="GO:0006624">
    <property type="term" value="P:vacuolar protein processing"/>
    <property type="evidence" value="ECO:0007669"/>
    <property type="project" value="TreeGrafter"/>
</dbReference>
<dbReference type="GO" id="GO:0005773">
    <property type="term" value="C:vacuole"/>
    <property type="evidence" value="ECO:0007669"/>
    <property type="project" value="GOC"/>
</dbReference>
<evidence type="ECO:0000256" key="5">
    <source>
        <dbReference type="ARBA" id="ARBA00022729"/>
    </source>
</evidence>
<evidence type="ECO:0000256" key="2">
    <source>
        <dbReference type="ARBA" id="ARBA00009941"/>
    </source>
</evidence>
<feature type="domain" description="Legumain prodomain" evidence="10">
    <location>
        <begin position="331"/>
        <end position="424"/>
    </location>
</feature>
<comment type="similarity">
    <text evidence="2">Belongs to the peptidase C13 family.</text>
</comment>
<dbReference type="PANTHER" id="PTHR12000">
    <property type="entry name" value="HEMOGLOBINASE FAMILY MEMBER"/>
    <property type="match status" value="1"/>
</dbReference>
<evidence type="ECO:0000256" key="6">
    <source>
        <dbReference type="ARBA" id="ARBA00022801"/>
    </source>
</evidence>
<dbReference type="Pfam" id="PF01650">
    <property type="entry name" value="Peptidase_C13"/>
    <property type="match status" value="1"/>
</dbReference>
<keyword evidence="5 9" id="KW-0732">Signal</keyword>
<dbReference type="InterPro" id="IPR046427">
    <property type="entry name" value="Legumain_prodom_sf"/>
</dbReference>
<sequence>MLGGLLFLSLSFLAASAETGKHWALIVAGSNGWYNYRHQADVCHAYQILHKNGIPDENIVVMMYDDIANNPSNPTPGIIINKPKGDDVYKGVVKDYTKEEVTPNNFLNVLKGNKQAMSGIGSGKVIDSGPNDHVFVYFTDHGAPGLIAFPSDELMAPDLIAALNEMYENKKFSKLVFYLEACESGSMFHNKLKDNIDIYATTAANRHESSYACYYDKKRQTYLGDVYSVKWMENSDAVDLTKETLLKQFQIVKQETNTSHVMQYGDLDFDGDDLDEFQGDGTGIVSGKSPEEYRGEPITDAIPAPDVELNILHHRLKDSASLAEKRKIALEIEELIERKEGVSKTMEAIVQRCTTSEEQKTRVLKTRANPEDFDCYRQAVKTFSKTCYSLGQNDHALRHVYALSNLCEENIPAEMIVSAIMRECAGIKY</sequence>
<dbReference type="EMBL" id="LSMT01000589">
    <property type="protein sequence ID" value="PFX15979.1"/>
    <property type="molecule type" value="Genomic_DNA"/>
</dbReference>
<dbReference type="Gene3D" id="1.10.132.130">
    <property type="match status" value="1"/>
</dbReference>
<evidence type="ECO:0000256" key="8">
    <source>
        <dbReference type="PIRSR" id="PIRSR019663-1"/>
    </source>
</evidence>
<dbReference type="InterPro" id="IPR043577">
    <property type="entry name" value="AE"/>
</dbReference>
<dbReference type="PRINTS" id="PR00776">
    <property type="entry name" value="HEMOGLOBNASE"/>
</dbReference>
<dbReference type="STRING" id="50429.A0A2B4RGP2"/>
<dbReference type="Gene3D" id="3.40.50.1460">
    <property type="match status" value="1"/>
</dbReference>
<feature type="chain" id="PRO_5012586487" description="legumain" evidence="9">
    <location>
        <begin position="18"/>
        <end position="429"/>
    </location>
</feature>
<dbReference type="InterPro" id="IPR001096">
    <property type="entry name" value="Peptidase_C13"/>
</dbReference>
<organism evidence="11 12">
    <name type="scientific">Stylophora pistillata</name>
    <name type="common">Smooth cauliflower coral</name>
    <dbReference type="NCBI Taxonomy" id="50429"/>
    <lineage>
        <taxon>Eukaryota</taxon>
        <taxon>Metazoa</taxon>
        <taxon>Cnidaria</taxon>
        <taxon>Anthozoa</taxon>
        <taxon>Hexacorallia</taxon>
        <taxon>Scleractinia</taxon>
        <taxon>Astrocoeniina</taxon>
        <taxon>Pocilloporidae</taxon>
        <taxon>Stylophora</taxon>
    </lineage>
</organism>
<reference evidence="12" key="1">
    <citation type="journal article" date="2017" name="bioRxiv">
        <title>Comparative analysis of the genomes of Stylophora pistillata and Acropora digitifera provides evidence for extensive differences between species of corals.</title>
        <authorList>
            <person name="Voolstra C.R."/>
            <person name="Li Y."/>
            <person name="Liew Y.J."/>
            <person name="Baumgarten S."/>
            <person name="Zoccola D."/>
            <person name="Flot J.-F."/>
            <person name="Tambutte S."/>
            <person name="Allemand D."/>
            <person name="Aranda M."/>
        </authorList>
    </citation>
    <scope>NUCLEOTIDE SEQUENCE [LARGE SCALE GENOMIC DNA]</scope>
</reference>
<accession>A0A2B4RGP2</accession>
<dbReference type="CDD" id="cd21115">
    <property type="entry name" value="legumain_C"/>
    <property type="match status" value="1"/>
</dbReference>
<evidence type="ECO:0000256" key="4">
    <source>
        <dbReference type="ARBA" id="ARBA00022670"/>
    </source>
</evidence>
<feature type="signal peptide" evidence="9">
    <location>
        <begin position="1"/>
        <end position="17"/>
    </location>
</feature>
<name>A0A2B4RGP2_STYPI</name>
<dbReference type="AlphaFoldDB" id="A0A2B4RGP2"/>
<keyword evidence="4" id="KW-0645">Protease</keyword>
<dbReference type="Pfam" id="PF20985">
    <property type="entry name" value="Legum_prodom"/>
    <property type="match status" value="1"/>
</dbReference>
<dbReference type="OrthoDB" id="192611at2759"/>
<evidence type="ECO:0000259" key="10">
    <source>
        <dbReference type="Pfam" id="PF20985"/>
    </source>
</evidence>
<evidence type="ECO:0000256" key="9">
    <source>
        <dbReference type="SAM" id="SignalP"/>
    </source>
</evidence>
<dbReference type="PIRSF" id="PIRSF019663">
    <property type="entry name" value="Legumain"/>
    <property type="match status" value="1"/>
</dbReference>
<dbReference type="InterPro" id="IPR048501">
    <property type="entry name" value="Legum_prodom"/>
</dbReference>
<evidence type="ECO:0000256" key="1">
    <source>
        <dbReference type="ARBA" id="ARBA00000810"/>
    </source>
</evidence>
<evidence type="ECO:0000313" key="12">
    <source>
        <dbReference type="Proteomes" id="UP000225706"/>
    </source>
</evidence>
<comment type="catalytic activity">
    <reaction evidence="1">
        <text>Hydrolysis of proteins and small molecule substrates at -Asn-|-Xaa- bonds.</text>
        <dbReference type="EC" id="3.4.22.34"/>
    </reaction>
</comment>
<comment type="caution">
    <text evidence="11">The sequence shown here is derived from an EMBL/GenBank/DDBJ whole genome shotgun (WGS) entry which is preliminary data.</text>
</comment>
<keyword evidence="6" id="KW-0378">Hydrolase</keyword>
<keyword evidence="7" id="KW-0788">Thiol protease</keyword>
<dbReference type="PANTHER" id="PTHR12000:SF42">
    <property type="entry name" value="LEGUMAIN"/>
    <property type="match status" value="1"/>
</dbReference>
<dbReference type="PIRSF" id="PIRSF500139">
    <property type="entry name" value="AE"/>
    <property type="match status" value="1"/>
</dbReference>
<dbReference type="EC" id="3.4.22.34" evidence="3"/>
<evidence type="ECO:0000256" key="7">
    <source>
        <dbReference type="ARBA" id="ARBA00022807"/>
    </source>
</evidence>
<protein>
    <recommendedName>
        <fullName evidence="3">legumain</fullName>
        <ecNumber evidence="3">3.4.22.34</ecNumber>
    </recommendedName>
</protein>
<evidence type="ECO:0000256" key="3">
    <source>
        <dbReference type="ARBA" id="ARBA00012628"/>
    </source>
</evidence>
<dbReference type="GO" id="GO:0051603">
    <property type="term" value="P:proteolysis involved in protein catabolic process"/>
    <property type="evidence" value="ECO:0007669"/>
    <property type="project" value="InterPro"/>
</dbReference>
<gene>
    <name evidence="11" type="primary">LGMN</name>
    <name evidence="11" type="ORF">AWC38_SpisGene19775</name>
</gene>
<dbReference type="FunFam" id="1.10.132.130:FF:000001">
    <property type="entry name" value="Vacuolar-processing enzyme beta-isozyme"/>
    <property type="match status" value="1"/>
</dbReference>
<dbReference type="Proteomes" id="UP000225706">
    <property type="component" value="Unassembled WGS sequence"/>
</dbReference>
<proteinExistence type="inferred from homology"/>
<dbReference type="GO" id="GO:0004197">
    <property type="term" value="F:cysteine-type endopeptidase activity"/>
    <property type="evidence" value="ECO:0007669"/>
    <property type="project" value="UniProtKB-EC"/>
</dbReference>